<dbReference type="GO" id="GO:0016020">
    <property type="term" value="C:membrane"/>
    <property type="evidence" value="ECO:0007669"/>
    <property type="project" value="UniProtKB-SubCell"/>
</dbReference>
<evidence type="ECO:0000313" key="6">
    <source>
        <dbReference type="EMBL" id="CAB4673581.1"/>
    </source>
</evidence>
<feature type="transmembrane region" description="Helical" evidence="5">
    <location>
        <begin position="70"/>
        <end position="92"/>
    </location>
</feature>
<dbReference type="Gene3D" id="1.10.3720.10">
    <property type="entry name" value="MetI-like"/>
    <property type="match status" value="1"/>
</dbReference>
<name>A0A6J6MHC4_9ZZZZ</name>
<keyword evidence="3 5" id="KW-1133">Transmembrane helix</keyword>
<comment type="subcellular location">
    <subcellularLocation>
        <location evidence="1">Membrane</location>
        <topology evidence="1">Multi-pass membrane protein</topology>
    </subcellularLocation>
</comment>
<gene>
    <name evidence="6" type="ORF">UFOPK2328_00692</name>
</gene>
<dbReference type="PANTHER" id="PTHR42922:SF1">
    <property type="entry name" value="PHOSPHATE TRANSPORT SYSTEM PERMEASE PROTEIN PSTA"/>
    <property type="match status" value="1"/>
</dbReference>
<dbReference type="SUPFAM" id="SSF161098">
    <property type="entry name" value="MetI-like"/>
    <property type="match status" value="1"/>
</dbReference>
<protein>
    <submittedName>
        <fullName evidence="6">Unannotated protein</fullName>
    </submittedName>
</protein>
<evidence type="ECO:0000256" key="4">
    <source>
        <dbReference type="ARBA" id="ARBA00023136"/>
    </source>
</evidence>
<evidence type="ECO:0000256" key="2">
    <source>
        <dbReference type="ARBA" id="ARBA00022692"/>
    </source>
</evidence>
<dbReference type="PANTHER" id="PTHR42922">
    <property type="entry name" value="PHOSPHATE TRANSPORT SYSTEM PERMEASE PROTEIN PSTA"/>
    <property type="match status" value="1"/>
</dbReference>
<evidence type="ECO:0000256" key="3">
    <source>
        <dbReference type="ARBA" id="ARBA00022989"/>
    </source>
</evidence>
<sequence length="106" mass="11254">MVTLPAAKSGVVTAILLGVARVIGETAPLLTTTFAANNTSINVFDGGLATLPTYIYNYVSLGFDTSIQRAWGAALVLLILVGILFGAARYVSRPKSLKAKKKKEKR</sequence>
<reference evidence="6" key="1">
    <citation type="submission" date="2020-05" db="EMBL/GenBank/DDBJ databases">
        <authorList>
            <person name="Chiriac C."/>
            <person name="Salcher M."/>
            <person name="Ghai R."/>
            <person name="Kavagutti S V."/>
        </authorList>
    </citation>
    <scope>NUCLEOTIDE SEQUENCE</scope>
</reference>
<proteinExistence type="predicted"/>
<dbReference type="AlphaFoldDB" id="A0A6J6MHC4"/>
<evidence type="ECO:0000256" key="1">
    <source>
        <dbReference type="ARBA" id="ARBA00004141"/>
    </source>
</evidence>
<keyword evidence="4 5" id="KW-0472">Membrane</keyword>
<organism evidence="6">
    <name type="scientific">freshwater metagenome</name>
    <dbReference type="NCBI Taxonomy" id="449393"/>
    <lineage>
        <taxon>unclassified sequences</taxon>
        <taxon>metagenomes</taxon>
        <taxon>ecological metagenomes</taxon>
    </lineage>
</organism>
<dbReference type="InterPro" id="IPR035906">
    <property type="entry name" value="MetI-like_sf"/>
</dbReference>
<dbReference type="EMBL" id="CAEZWX010000103">
    <property type="protein sequence ID" value="CAB4673581.1"/>
    <property type="molecule type" value="Genomic_DNA"/>
</dbReference>
<keyword evidence="2 5" id="KW-0812">Transmembrane</keyword>
<evidence type="ECO:0000256" key="5">
    <source>
        <dbReference type="SAM" id="Phobius"/>
    </source>
</evidence>
<accession>A0A6J6MHC4</accession>
<dbReference type="InterPro" id="IPR051408">
    <property type="entry name" value="Phosphate_transprt_permease"/>
</dbReference>